<evidence type="ECO:0000313" key="3">
    <source>
        <dbReference type="Proteomes" id="UP001595379"/>
    </source>
</evidence>
<proteinExistence type="inferred from homology"/>
<reference evidence="3" key="1">
    <citation type="journal article" date="2019" name="Int. J. Syst. Evol. Microbiol.">
        <title>The Global Catalogue of Microorganisms (GCM) 10K type strain sequencing project: providing services to taxonomists for standard genome sequencing and annotation.</title>
        <authorList>
            <consortium name="The Broad Institute Genomics Platform"/>
            <consortium name="The Broad Institute Genome Sequencing Center for Infectious Disease"/>
            <person name="Wu L."/>
            <person name="Ma J."/>
        </authorList>
    </citation>
    <scope>NUCLEOTIDE SEQUENCE [LARGE SCALE GENOMIC DNA]</scope>
    <source>
        <strain evidence="3">KCTC 52487</strain>
    </source>
</reference>
<gene>
    <name evidence="2" type="ORF">ACFOOR_01520</name>
</gene>
<evidence type="ECO:0000313" key="2">
    <source>
        <dbReference type="EMBL" id="MFC2924777.1"/>
    </source>
</evidence>
<dbReference type="InterPro" id="IPR029045">
    <property type="entry name" value="ClpP/crotonase-like_dom_sf"/>
</dbReference>
<name>A0ABV6ZTN6_9PROT</name>
<dbReference type="PANTHER" id="PTHR43459">
    <property type="entry name" value="ENOYL-COA HYDRATASE"/>
    <property type="match status" value="1"/>
</dbReference>
<organism evidence="2 3">
    <name type="scientific">Hyphobacterium vulgare</name>
    <dbReference type="NCBI Taxonomy" id="1736751"/>
    <lineage>
        <taxon>Bacteria</taxon>
        <taxon>Pseudomonadati</taxon>
        <taxon>Pseudomonadota</taxon>
        <taxon>Alphaproteobacteria</taxon>
        <taxon>Maricaulales</taxon>
        <taxon>Maricaulaceae</taxon>
        <taxon>Hyphobacterium</taxon>
    </lineage>
</organism>
<dbReference type="CDD" id="cd06558">
    <property type="entry name" value="crotonase-like"/>
    <property type="match status" value="1"/>
</dbReference>
<dbReference type="PANTHER" id="PTHR43459:SF1">
    <property type="entry name" value="EG:BACN32G11.4 PROTEIN"/>
    <property type="match status" value="1"/>
</dbReference>
<dbReference type="RefSeq" id="WP_343163513.1">
    <property type="nucleotide sequence ID" value="NZ_JBHRSV010000001.1"/>
</dbReference>
<keyword evidence="3" id="KW-1185">Reference proteome</keyword>
<dbReference type="Gene3D" id="3.90.226.10">
    <property type="entry name" value="2-enoyl-CoA Hydratase, Chain A, domain 1"/>
    <property type="match status" value="1"/>
</dbReference>
<comment type="caution">
    <text evidence="2">The sequence shown here is derived from an EMBL/GenBank/DDBJ whole genome shotgun (WGS) entry which is preliminary data.</text>
</comment>
<dbReference type="EMBL" id="JBHRSV010000001">
    <property type="protein sequence ID" value="MFC2924777.1"/>
    <property type="molecule type" value="Genomic_DNA"/>
</dbReference>
<dbReference type="Gene3D" id="1.10.12.10">
    <property type="entry name" value="Lyase 2-enoyl-coa Hydratase, Chain A, domain 2"/>
    <property type="match status" value="1"/>
</dbReference>
<evidence type="ECO:0000256" key="1">
    <source>
        <dbReference type="ARBA" id="ARBA00005254"/>
    </source>
</evidence>
<dbReference type="InterPro" id="IPR014748">
    <property type="entry name" value="Enoyl-CoA_hydra_C"/>
</dbReference>
<accession>A0ABV6ZTN6</accession>
<comment type="similarity">
    <text evidence="1">Belongs to the enoyl-CoA hydratase/isomerase family.</text>
</comment>
<dbReference type="InterPro" id="IPR001753">
    <property type="entry name" value="Enoyl-CoA_hydra/iso"/>
</dbReference>
<sequence length="261" mass="27337">MSDAHILVERHGDVAVVRFNRPERMNAMAARTVAELRAALNEIGDARSVLLTGGDRAFSSGADLASGDPVPADENGPDLGATLEQGYNPLLLTIRDLPVPIVAAVNGPAAGVGCSLALACDLIVAGESAYFLQAFTRIGLVPDGGAAFLLTSGAGKARALEAMLLAEKIPSRTALDWGLVNRVVPDATVEQTGLEIAARLAAGPTFALGRTRRAAWSALQSGFEDHLACERRDQRDAGRTADFAEGVAAFLEKRPANFHGR</sequence>
<dbReference type="Proteomes" id="UP001595379">
    <property type="component" value="Unassembled WGS sequence"/>
</dbReference>
<protein>
    <submittedName>
        <fullName evidence="2">Enoyl-CoA hydratase-related protein</fullName>
    </submittedName>
</protein>
<dbReference type="SUPFAM" id="SSF52096">
    <property type="entry name" value="ClpP/crotonase"/>
    <property type="match status" value="1"/>
</dbReference>
<dbReference type="Pfam" id="PF00378">
    <property type="entry name" value="ECH_1"/>
    <property type="match status" value="1"/>
</dbReference>